<dbReference type="PANTHER" id="PTHR21192:SF2">
    <property type="entry name" value="NADH DEHYDROGENASE [UBIQUINONE] 1 ALPHA SUBCOMPLEX ASSEMBLY FACTOR 3"/>
    <property type="match status" value="1"/>
</dbReference>
<dbReference type="PANTHER" id="PTHR21192">
    <property type="entry name" value="NUCLEAR PROTEIN E3-3"/>
    <property type="match status" value="1"/>
</dbReference>
<dbReference type="STRING" id="391595.RLO149_c020070"/>
<dbReference type="KEGG" id="rli:RLO149_c020070"/>
<dbReference type="InterPro" id="IPR036748">
    <property type="entry name" value="MTH938-like_sf"/>
</dbReference>
<reference evidence="1 2" key="1">
    <citation type="journal article" date="2011" name="BMC Genomics">
        <title>Comparative genome analysis and genome-guided physiological analysis of Roseobacter litoralis.</title>
        <authorList>
            <person name="Kalhoefer D."/>
            <person name="Thole S."/>
            <person name="Voget S."/>
            <person name="Lehmann R."/>
            <person name="Liesegang H."/>
            <person name="Wollher A."/>
            <person name="Daniel R."/>
            <person name="Simon M."/>
            <person name="Brinkhoff T."/>
        </authorList>
    </citation>
    <scope>NUCLEOTIDE SEQUENCE [LARGE SCALE GENOMIC DNA]</scope>
    <source>
        <strain evidence="2">ATCC 49566 / DSM 6996 / JCM 21268 / NBRC 15278 / OCh 149</strain>
    </source>
</reference>
<accession>F7ZKY0</accession>
<evidence type="ECO:0000313" key="2">
    <source>
        <dbReference type="Proteomes" id="UP000001353"/>
    </source>
</evidence>
<keyword evidence="2" id="KW-1185">Reference proteome</keyword>
<dbReference type="Pfam" id="PF04430">
    <property type="entry name" value="DUF498"/>
    <property type="match status" value="1"/>
</dbReference>
<dbReference type="Gene3D" id="3.40.1230.10">
    <property type="entry name" value="MTH938-like"/>
    <property type="match status" value="1"/>
</dbReference>
<dbReference type="SUPFAM" id="SSF64076">
    <property type="entry name" value="MTH938-like"/>
    <property type="match status" value="1"/>
</dbReference>
<dbReference type="InterPro" id="IPR007523">
    <property type="entry name" value="NDUFAF3/AAMDC"/>
</dbReference>
<name>F7ZKY0_ROSLO</name>
<proteinExistence type="predicted"/>
<evidence type="ECO:0000313" key="1">
    <source>
        <dbReference type="EMBL" id="AEI93991.1"/>
    </source>
</evidence>
<dbReference type="CDD" id="cd00248">
    <property type="entry name" value="Mth938-like"/>
    <property type="match status" value="1"/>
</dbReference>
<gene>
    <name evidence="1" type="ordered locus">RLO149_c020070</name>
</gene>
<protein>
    <recommendedName>
        <fullName evidence="3">Mth938-like domain-containing protein</fullName>
    </recommendedName>
</protein>
<dbReference type="HOGENOM" id="CLU_074390_2_1_5"/>
<dbReference type="Proteomes" id="UP000001353">
    <property type="component" value="Chromosome"/>
</dbReference>
<organism evidence="1 2">
    <name type="scientific">Roseobacter litoralis (strain ATCC 49566 / DSM 6996 / JCM 21268 / NBRC 15278 / OCh 149)</name>
    <dbReference type="NCBI Taxonomy" id="391595"/>
    <lineage>
        <taxon>Bacteria</taxon>
        <taxon>Pseudomonadati</taxon>
        <taxon>Pseudomonadota</taxon>
        <taxon>Alphaproteobacteria</taxon>
        <taxon>Rhodobacterales</taxon>
        <taxon>Roseobacteraceae</taxon>
        <taxon>Roseobacter</taxon>
    </lineage>
</organism>
<dbReference type="eggNOG" id="COG3737">
    <property type="taxonomic scope" value="Bacteria"/>
</dbReference>
<dbReference type="EMBL" id="CP002623">
    <property type="protein sequence ID" value="AEI93991.1"/>
    <property type="molecule type" value="Genomic_DNA"/>
</dbReference>
<dbReference type="OrthoDB" id="7351393at2"/>
<dbReference type="RefSeq" id="WP_013961918.1">
    <property type="nucleotide sequence ID" value="NC_015730.1"/>
</dbReference>
<evidence type="ECO:0008006" key="3">
    <source>
        <dbReference type="Google" id="ProtNLM"/>
    </source>
</evidence>
<dbReference type="AlphaFoldDB" id="F7ZKY0"/>
<sequence>MRLNEISFTDAKPIEGYGPGFFRIGGEVIHGPVVAGPDGTLPWAGFDDDAVLLALAGKIDVLFVGTGSEIAHLPTALKDSLEEAGLGVEVMASPAACRTYNVLLSEGRRIALALIPIAS</sequence>